<sequence>MENLLIVFNVIKNLLTLNLTVIQRHEWEIFQGYGFFGLVMFLSIGLYFYWYHLYRSEKKGERNYEKYANLVLEDDIDDRVLENKRSA</sequence>
<organism evidence="3 5">
    <name type="scientific">Campylobacter hepaticus</name>
    <dbReference type="NCBI Taxonomy" id="1813019"/>
    <lineage>
        <taxon>Bacteria</taxon>
        <taxon>Pseudomonadati</taxon>
        <taxon>Campylobacterota</taxon>
        <taxon>Epsilonproteobacteria</taxon>
        <taxon>Campylobacterales</taxon>
        <taxon>Campylobacteraceae</taxon>
        <taxon>Campylobacter</taxon>
    </lineage>
</organism>
<evidence type="ECO:0000313" key="3">
    <source>
        <dbReference type="EMBL" id="RQD87473.1"/>
    </source>
</evidence>
<dbReference type="STRING" id="1813019.A2J15_05315"/>
<dbReference type="EMBL" id="CP031611">
    <property type="protein sequence ID" value="AXP08850.1"/>
    <property type="molecule type" value="Genomic_DNA"/>
</dbReference>
<dbReference type="Proteomes" id="UP000286095">
    <property type="component" value="Unassembled WGS sequence"/>
</dbReference>
<keyword evidence="1" id="KW-0812">Transmembrane</keyword>
<dbReference type="AlphaFoldDB" id="A0A424Z0D6"/>
<proteinExistence type="predicted"/>
<dbReference type="GeneID" id="44004656"/>
<dbReference type="InterPro" id="IPR014107">
    <property type="entry name" value="Cyt_c_oxidase_cbb3_CcoQ"/>
</dbReference>
<dbReference type="InterPro" id="IPR008621">
    <property type="entry name" value="Cbb3-typ_cyt_oxidase_comp"/>
</dbReference>
<keyword evidence="1" id="KW-0472">Membrane</keyword>
<evidence type="ECO:0000313" key="5">
    <source>
        <dbReference type="Proteomes" id="UP000286095"/>
    </source>
</evidence>
<accession>A0A424Z0D6</accession>
<reference evidence="4 5" key="1">
    <citation type="submission" date="2018-08" db="EMBL/GenBank/DDBJ databases">
        <title>Survival mechanisms of Campylobacter hepaticus identified by genomic analysis and comparative transcriptomic analysis of in vivo and in vitro derived bacteria.</title>
        <authorList>
            <person name="Van T.T.H."/>
            <person name="Moore R.J."/>
        </authorList>
    </citation>
    <scope>NUCLEOTIDE SEQUENCE [LARGE SCALE GENOMIC DNA]</scope>
    <source>
        <strain evidence="3 5">54L</strain>
        <strain evidence="2 4">HV10</strain>
    </source>
</reference>
<dbReference type="RefSeq" id="WP_066779463.1">
    <property type="nucleotide sequence ID" value="NZ_CBCSFE010000009.1"/>
</dbReference>
<evidence type="ECO:0000313" key="4">
    <source>
        <dbReference type="Proteomes" id="UP000093205"/>
    </source>
</evidence>
<protein>
    <submittedName>
        <fullName evidence="3">Cytochrome c oxidase, cbb3-type, CcoQ subunit</fullName>
    </submittedName>
</protein>
<evidence type="ECO:0000313" key="2">
    <source>
        <dbReference type="EMBL" id="AXP08850.1"/>
    </source>
</evidence>
<dbReference type="Proteomes" id="UP000093205">
    <property type="component" value="Chromosome"/>
</dbReference>
<dbReference type="EMBL" id="QURW01000009">
    <property type="protein sequence ID" value="RQD87473.1"/>
    <property type="molecule type" value="Genomic_DNA"/>
</dbReference>
<dbReference type="NCBIfam" id="TIGR02736">
    <property type="entry name" value="cbb3_Q_epsi"/>
    <property type="match status" value="1"/>
</dbReference>
<gene>
    <name evidence="2" type="ORF">A2J15_003900</name>
    <name evidence="3" type="ORF">DZD40_04280</name>
</gene>
<dbReference type="Pfam" id="PF05545">
    <property type="entry name" value="FixQ"/>
    <property type="match status" value="1"/>
</dbReference>
<evidence type="ECO:0000256" key="1">
    <source>
        <dbReference type="SAM" id="Phobius"/>
    </source>
</evidence>
<keyword evidence="1" id="KW-1133">Transmembrane helix</keyword>
<dbReference type="OrthoDB" id="5334837at2"/>
<feature type="transmembrane region" description="Helical" evidence="1">
    <location>
        <begin position="29"/>
        <end position="50"/>
    </location>
</feature>
<name>A0A424Z0D6_9BACT</name>
<keyword evidence="4" id="KW-1185">Reference proteome</keyword>
<dbReference type="KEGG" id="chw:A2J15_003900"/>